<dbReference type="Proteomes" id="UP000544122">
    <property type="component" value="Unassembled WGS sequence"/>
</dbReference>
<evidence type="ECO:0000313" key="2">
    <source>
        <dbReference type="Proteomes" id="UP000544122"/>
    </source>
</evidence>
<comment type="caution">
    <text evidence="1">The sequence shown here is derived from an EMBL/GenBank/DDBJ whole genome shotgun (WGS) entry which is preliminary data.</text>
</comment>
<proteinExistence type="predicted"/>
<dbReference type="Gene3D" id="3.40.50.1820">
    <property type="entry name" value="alpha/beta hydrolase"/>
    <property type="match status" value="1"/>
</dbReference>
<name>A0A7Y4GZ20_9BRAD</name>
<accession>A0A7Y4GZ20</accession>
<gene>
    <name evidence="1" type="ORF">HCN58_35010</name>
</gene>
<sequence length="79" mass="8747">MGDCSYVLSLAKEMDTDCPVYAGPWPHFNEVCPPTLEAIASQVILAIIKIQPKGPISLRRIRQSLNNLTYALSASLERM</sequence>
<dbReference type="EMBL" id="JAAVLX010000024">
    <property type="protein sequence ID" value="NOJ44634.1"/>
    <property type="molecule type" value="Genomic_DNA"/>
</dbReference>
<reference evidence="1 2" key="1">
    <citation type="submission" date="2020-03" db="EMBL/GenBank/DDBJ databases">
        <title>Bradyrhizobium diversity isolated from nodules of Indigofera sp.</title>
        <authorList>
            <person name="Klepa M."/>
            <person name="Helene L."/>
            <person name="Hungria M."/>
        </authorList>
    </citation>
    <scope>NUCLEOTIDE SEQUENCE [LARGE SCALE GENOMIC DNA]</scope>
    <source>
        <strain evidence="1 2">WSM 1791</strain>
    </source>
</reference>
<dbReference type="SUPFAM" id="SSF53474">
    <property type="entry name" value="alpha/beta-Hydrolases"/>
    <property type="match status" value="1"/>
</dbReference>
<dbReference type="AlphaFoldDB" id="A0A7Y4GZ20"/>
<evidence type="ECO:0000313" key="1">
    <source>
        <dbReference type="EMBL" id="NOJ44634.1"/>
    </source>
</evidence>
<organism evidence="1 2">
    <name type="scientific">Bradyrhizobium australiense</name>
    <dbReference type="NCBI Taxonomy" id="2721161"/>
    <lineage>
        <taxon>Bacteria</taxon>
        <taxon>Pseudomonadati</taxon>
        <taxon>Pseudomonadota</taxon>
        <taxon>Alphaproteobacteria</taxon>
        <taxon>Hyphomicrobiales</taxon>
        <taxon>Nitrobacteraceae</taxon>
        <taxon>Bradyrhizobium</taxon>
    </lineage>
</organism>
<protein>
    <submittedName>
        <fullName evidence="1">Uncharacterized protein</fullName>
    </submittedName>
</protein>
<keyword evidence="2" id="KW-1185">Reference proteome</keyword>
<dbReference type="InterPro" id="IPR029058">
    <property type="entry name" value="AB_hydrolase_fold"/>
</dbReference>